<organism evidence="2 3">
    <name type="scientific">Adiantum capillus-veneris</name>
    <name type="common">Maidenhair fern</name>
    <dbReference type="NCBI Taxonomy" id="13818"/>
    <lineage>
        <taxon>Eukaryota</taxon>
        <taxon>Viridiplantae</taxon>
        <taxon>Streptophyta</taxon>
        <taxon>Embryophyta</taxon>
        <taxon>Tracheophyta</taxon>
        <taxon>Polypodiopsida</taxon>
        <taxon>Polypodiidae</taxon>
        <taxon>Polypodiales</taxon>
        <taxon>Pteridineae</taxon>
        <taxon>Pteridaceae</taxon>
        <taxon>Vittarioideae</taxon>
        <taxon>Adiantum</taxon>
    </lineage>
</organism>
<comment type="caution">
    <text evidence="2">The sequence shown here is derived from an EMBL/GenBank/DDBJ whole genome shotgun (WGS) entry which is preliminary data.</text>
</comment>
<protein>
    <submittedName>
        <fullName evidence="2">Uncharacterized protein</fullName>
    </submittedName>
</protein>
<evidence type="ECO:0000313" key="3">
    <source>
        <dbReference type="Proteomes" id="UP000886520"/>
    </source>
</evidence>
<reference evidence="2" key="1">
    <citation type="submission" date="2021-01" db="EMBL/GenBank/DDBJ databases">
        <title>Adiantum capillus-veneris genome.</title>
        <authorList>
            <person name="Fang Y."/>
            <person name="Liao Q."/>
        </authorList>
    </citation>
    <scope>NUCLEOTIDE SEQUENCE</scope>
    <source>
        <strain evidence="2">H3</strain>
        <tissue evidence="2">Leaf</tissue>
    </source>
</reference>
<evidence type="ECO:0000313" key="2">
    <source>
        <dbReference type="EMBL" id="KAI5062262.1"/>
    </source>
</evidence>
<gene>
    <name evidence="2" type="ORF">GOP47_0022801</name>
</gene>
<keyword evidence="3" id="KW-1185">Reference proteome</keyword>
<evidence type="ECO:0000256" key="1">
    <source>
        <dbReference type="SAM" id="MobiDB-lite"/>
    </source>
</evidence>
<sequence length="492" mass="55700">MQNAWKNPFTGNCEEARWQNSLGELSDEDDICPDQVVYHEDHLENLFGLYNRADEAKLGGRLKQNILKTERDCFQDHLALAIPSDRETAVWSALQASELGFQEVYRGPENDWEQVESYSSLNATVEEEQLVTDCLGNGSMHGLEDKIMVADGSQYTETTQAEVRTDTNISEVQLRDGWEYVNASIDHTREHVADQSSIKFKSHCFVKPKGTNKKKLNLSFRSMHNVPHTQQGDEQRNECQNLSLAQKLQSLAEPSSAKSETQASSKSLDSCTRVPMSEKLLQLVQNDARHKLKKKGKKTPDLPATMSLKLCMKEDFQEEASVAIRDTPIVSINDQFRKALLEAPPVSAEELNRQSKVQGMNPGFAARLQKVLERERNERTGFLRWLQTRHDASEGKISCMDVKIISKSLEGRLSACECNILECSEAYDKDSRNLKVMVIFNMQANSQLELECGTIVRLYPPWREVLALNGSDVVKTILCTYFCEAVSNHETR</sequence>
<dbReference type="Proteomes" id="UP000886520">
    <property type="component" value="Chromosome 22"/>
</dbReference>
<dbReference type="AlphaFoldDB" id="A0A9D4U765"/>
<name>A0A9D4U765_ADICA</name>
<dbReference type="OrthoDB" id="1914453at2759"/>
<dbReference type="EMBL" id="JABFUD020000022">
    <property type="protein sequence ID" value="KAI5062262.1"/>
    <property type="molecule type" value="Genomic_DNA"/>
</dbReference>
<proteinExistence type="predicted"/>
<feature type="compositionally biased region" description="Polar residues" evidence="1">
    <location>
        <begin position="252"/>
        <end position="270"/>
    </location>
</feature>
<feature type="region of interest" description="Disordered" evidence="1">
    <location>
        <begin position="252"/>
        <end position="271"/>
    </location>
</feature>
<dbReference type="PANTHER" id="PTHR35686">
    <property type="entry name" value="KINETOCHORE PROTEIN"/>
    <property type="match status" value="1"/>
</dbReference>
<accession>A0A9D4U765</accession>
<dbReference type="PANTHER" id="PTHR35686:SF1">
    <property type="entry name" value="KINETOCHORE PROTEIN"/>
    <property type="match status" value="1"/>
</dbReference>